<dbReference type="GO" id="GO:0071949">
    <property type="term" value="F:FAD binding"/>
    <property type="evidence" value="ECO:0007669"/>
    <property type="project" value="InterPro"/>
</dbReference>
<comment type="pathway">
    <text evidence="4 16">Cell wall biogenesis; peptidoglycan biosynthesis.</text>
</comment>
<evidence type="ECO:0000256" key="10">
    <source>
        <dbReference type="ARBA" id="ARBA00022960"/>
    </source>
</evidence>
<feature type="active site" evidence="16">
    <location>
        <position position="181"/>
    </location>
</feature>
<dbReference type="GO" id="GO:0009252">
    <property type="term" value="P:peptidoglycan biosynthetic process"/>
    <property type="evidence" value="ECO:0007669"/>
    <property type="project" value="UniProtKB-UniRule"/>
</dbReference>
<sequence length="334" mass="36820">MLAGNKDWKKSKEELERYLQGEVIANAPLKDHTTWRIGGPADLLVLPRSWEDIKTCFSWAGQYEIPVTVIGNGSNILVLDQGIRGLVIKTSAHFNNIEVKEDALVVDAGAKLPLLARKAAEHSLSGLEFAIGIPGTVGGAILMNAGAEGDNIGELVEKVWFFKPPEQMRELEPERLEFGYRYSSLQKENGIVIRAVLRLKAGSRSQIEEKMRENLARRKRVQPVDQPSAGSVFKNPSQKPAWYFIEKAGAKGLRRGDAKVSEKHANFIVNCGNARAEDVLNLVREVQLLVERRFGIWLEPEIKVLGEGSHSSGGDAGGKVHNCGGEPPDRYGNH</sequence>
<keyword evidence="5 16" id="KW-0963">Cytoplasm</keyword>
<dbReference type="NCBIfam" id="NF010480">
    <property type="entry name" value="PRK13905.1"/>
    <property type="match status" value="1"/>
</dbReference>
<dbReference type="InterPro" id="IPR011601">
    <property type="entry name" value="MurB_C"/>
</dbReference>
<dbReference type="Gene3D" id="3.30.43.10">
    <property type="entry name" value="Uridine Diphospho-n-acetylenolpyruvylglucosamine Reductase, domain 2"/>
    <property type="match status" value="1"/>
</dbReference>
<feature type="active site" evidence="16">
    <location>
        <position position="301"/>
    </location>
</feature>
<evidence type="ECO:0000256" key="9">
    <source>
        <dbReference type="ARBA" id="ARBA00022857"/>
    </source>
</evidence>
<evidence type="ECO:0000256" key="12">
    <source>
        <dbReference type="ARBA" id="ARBA00023002"/>
    </source>
</evidence>
<dbReference type="PANTHER" id="PTHR21071">
    <property type="entry name" value="UDP-N-ACETYLENOLPYRUVOYLGLUCOSAMINE REDUCTASE"/>
    <property type="match status" value="1"/>
</dbReference>
<evidence type="ECO:0000256" key="16">
    <source>
        <dbReference type="HAMAP-Rule" id="MF_00037"/>
    </source>
</evidence>
<dbReference type="InterPro" id="IPR006094">
    <property type="entry name" value="Oxid_FAD_bind_N"/>
</dbReference>
<dbReference type="InterPro" id="IPR003170">
    <property type="entry name" value="MurB"/>
</dbReference>
<dbReference type="GO" id="GO:0051301">
    <property type="term" value="P:cell division"/>
    <property type="evidence" value="ECO:0007669"/>
    <property type="project" value="UniProtKB-KW"/>
</dbReference>
<dbReference type="NCBIfam" id="TIGR00179">
    <property type="entry name" value="murB"/>
    <property type="match status" value="1"/>
</dbReference>
<keyword evidence="9 16" id="KW-0521">NADP</keyword>
<evidence type="ECO:0000256" key="4">
    <source>
        <dbReference type="ARBA" id="ARBA00004752"/>
    </source>
</evidence>
<organism evidence="19 20">
    <name type="scientific">Calderihabitans maritimus</name>
    <dbReference type="NCBI Taxonomy" id="1246530"/>
    <lineage>
        <taxon>Bacteria</taxon>
        <taxon>Bacillati</taxon>
        <taxon>Bacillota</taxon>
        <taxon>Clostridia</taxon>
        <taxon>Neomoorellales</taxon>
        <taxon>Calderihabitantaceae</taxon>
        <taxon>Calderihabitans</taxon>
    </lineage>
</organism>
<accession>A0A1Z5HRI6</accession>
<name>A0A1Z5HRI6_9FIRM</name>
<evidence type="ECO:0000256" key="3">
    <source>
        <dbReference type="ARBA" id="ARBA00004496"/>
    </source>
</evidence>
<keyword evidence="11 16" id="KW-0573">Peptidoglycan synthesis</keyword>
<dbReference type="RefSeq" id="WP_202819962.1">
    <property type="nucleotide sequence ID" value="NZ_BDGJ01000059.1"/>
</dbReference>
<comment type="cofactor">
    <cofactor evidence="1 16">
        <name>FAD</name>
        <dbReference type="ChEBI" id="CHEBI:57692"/>
    </cofactor>
</comment>
<dbReference type="SUPFAM" id="SSF56194">
    <property type="entry name" value="Uridine diphospho-N-Acetylenolpyruvylglucosamine reductase, MurB, C-terminal domain"/>
    <property type="match status" value="1"/>
</dbReference>
<keyword evidence="8 16" id="KW-0274">FAD</keyword>
<dbReference type="UniPathway" id="UPA00219"/>
<evidence type="ECO:0000256" key="13">
    <source>
        <dbReference type="ARBA" id="ARBA00023306"/>
    </source>
</evidence>
<keyword evidence="6 16" id="KW-0132">Cell division</keyword>
<dbReference type="HAMAP" id="MF_00037">
    <property type="entry name" value="MurB"/>
    <property type="match status" value="1"/>
</dbReference>
<dbReference type="InterPro" id="IPR016169">
    <property type="entry name" value="FAD-bd_PCMH_sub2"/>
</dbReference>
<dbReference type="PANTHER" id="PTHR21071:SF4">
    <property type="entry name" value="UDP-N-ACETYLENOLPYRUVOYLGLUCOSAMINE REDUCTASE"/>
    <property type="match status" value="1"/>
</dbReference>
<evidence type="ECO:0000256" key="2">
    <source>
        <dbReference type="ARBA" id="ARBA00003921"/>
    </source>
</evidence>
<comment type="function">
    <text evidence="2 16">Cell wall formation.</text>
</comment>
<dbReference type="GO" id="GO:0008360">
    <property type="term" value="P:regulation of cell shape"/>
    <property type="evidence" value="ECO:0007669"/>
    <property type="project" value="UniProtKB-KW"/>
</dbReference>
<evidence type="ECO:0000256" key="11">
    <source>
        <dbReference type="ARBA" id="ARBA00022984"/>
    </source>
</evidence>
<dbReference type="GO" id="GO:0005829">
    <property type="term" value="C:cytosol"/>
    <property type="evidence" value="ECO:0007669"/>
    <property type="project" value="TreeGrafter"/>
</dbReference>
<feature type="domain" description="FAD-binding PCMH-type" evidence="18">
    <location>
        <begin position="37"/>
        <end position="202"/>
    </location>
</feature>
<evidence type="ECO:0000256" key="1">
    <source>
        <dbReference type="ARBA" id="ARBA00001974"/>
    </source>
</evidence>
<dbReference type="Pfam" id="PF02873">
    <property type="entry name" value="MurB_C"/>
    <property type="match status" value="1"/>
</dbReference>
<keyword evidence="14 16" id="KW-0961">Cell wall biogenesis/degradation</keyword>
<dbReference type="InterPro" id="IPR016167">
    <property type="entry name" value="FAD-bd_PCMH_sub1"/>
</dbReference>
<evidence type="ECO:0000256" key="17">
    <source>
        <dbReference type="SAM" id="MobiDB-lite"/>
    </source>
</evidence>
<feature type="region of interest" description="Disordered" evidence="17">
    <location>
        <begin position="307"/>
        <end position="334"/>
    </location>
</feature>
<keyword evidence="7 16" id="KW-0285">Flavoprotein</keyword>
<proteinExistence type="inferred from homology"/>
<evidence type="ECO:0000259" key="18">
    <source>
        <dbReference type="PROSITE" id="PS51387"/>
    </source>
</evidence>
<evidence type="ECO:0000256" key="6">
    <source>
        <dbReference type="ARBA" id="ARBA00022618"/>
    </source>
</evidence>
<evidence type="ECO:0000313" key="19">
    <source>
        <dbReference type="EMBL" id="GAW92142.1"/>
    </source>
</evidence>
<dbReference type="GO" id="GO:0008762">
    <property type="term" value="F:UDP-N-acetylmuramate dehydrogenase activity"/>
    <property type="evidence" value="ECO:0007669"/>
    <property type="project" value="UniProtKB-UniRule"/>
</dbReference>
<comment type="catalytic activity">
    <reaction evidence="15 16">
        <text>UDP-N-acetyl-alpha-D-muramate + NADP(+) = UDP-N-acetyl-3-O-(1-carboxyvinyl)-alpha-D-glucosamine + NADPH + H(+)</text>
        <dbReference type="Rhea" id="RHEA:12248"/>
        <dbReference type="ChEBI" id="CHEBI:15378"/>
        <dbReference type="ChEBI" id="CHEBI:57783"/>
        <dbReference type="ChEBI" id="CHEBI:58349"/>
        <dbReference type="ChEBI" id="CHEBI:68483"/>
        <dbReference type="ChEBI" id="CHEBI:70757"/>
        <dbReference type="EC" id="1.3.1.98"/>
    </reaction>
</comment>
<dbReference type="Proteomes" id="UP000197032">
    <property type="component" value="Unassembled WGS sequence"/>
</dbReference>
<dbReference type="PROSITE" id="PS51387">
    <property type="entry name" value="FAD_PCMH"/>
    <property type="match status" value="1"/>
</dbReference>
<dbReference type="InterPro" id="IPR036635">
    <property type="entry name" value="MurB_C_sf"/>
</dbReference>
<dbReference type="InterPro" id="IPR036318">
    <property type="entry name" value="FAD-bd_PCMH-like_sf"/>
</dbReference>
<dbReference type="Gene3D" id="3.90.78.10">
    <property type="entry name" value="UDP-N-acetylenolpyruvoylglucosamine reductase, C-terminal domain"/>
    <property type="match status" value="1"/>
</dbReference>
<dbReference type="Pfam" id="PF01565">
    <property type="entry name" value="FAD_binding_4"/>
    <property type="match status" value="1"/>
</dbReference>
<evidence type="ECO:0000256" key="5">
    <source>
        <dbReference type="ARBA" id="ARBA00022490"/>
    </source>
</evidence>
<dbReference type="EMBL" id="BDGJ01000059">
    <property type="protein sequence ID" value="GAW92142.1"/>
    <property type="molecule type" value="Genomic_DNA"/>
</dbReference>
<evidence type="ECO:0000256" key="8">
    <source>
        <dbReference type="ARBA" id="ARBA00022827"/>
    </source>
</evidence>
<gene>
    <name evidence="16" type="primary">murB</name>
    <name evidence="19" type="ORF">KKC1_13010</name>
</gene>
<dbReference type="InterPro" id="IPR016166">
    <property type="entry name" value="FAD-bd_PCMH"/>
</dbReference>
<comment type="caution">
    <text evidence="19">The sequence shown here is derived from an EMBL/GenBank/DDBJ whole genome shotgun (WGS) entry which is preliminary data.</text>
</comment>
<keyword evidence="20" id="KW-1185">Reference proteome</keyword>
<keyword evidence="12 16" id="KW-0560">Oxidoreductase</keyword>
<feature type="active site" description="Proton donor" evidence="16">
    <location>
        <position position="231"/>
    </location>
</feature>
<dbReference type="AlphaFoldDB" id="A0A1Z5HRI6"/>
<dbReference type="EC" id="1.3.1.98" evidence="16"/>
<comment type="similarity">
    <text evidence="16">Belongs to the MurB family.</text>
</comment>
<evidence type="ECO:0000256" key="15">
    <source>
        <dbReference type="ARBA" id="ARBA00048914"/>
    </source>
</evidence>
<keyword evidence="13 16" id="KW-0131">Cell cycle</keyword>
<comment type="subcellular location">
    <subcellularLocation>
        <location evidence="3 16">Cytoplasm</location>
    </subcellularLocation>
</comment>
<evidence type="ECO:0000256" key="7">
    <source>
        <dbReference type="ARBA" id="ARBA00022630"/>
    </source>
</evidence>
<protein>
    <recommendedName>
        <fullName evidence="16">UDP-N-acetylenolpyruvoylglucosamine reductase</fullName>
        <ecNumber evidence="16">1.3.1.98</ecNumber>
    </recommendedName>
    <alternativeName>
        <fullName evidence="16">UDP-N-acetylmuramate dehydrogenase</fullName>
    </alternativeName>
</protein>
<reference evidence="20" key="1">
    <citation type="journal article" date="2017" name="Appl. Environ. Microbiol.">
        <title>Genomic analysis of Calderihabitans maritimus KKC1, a thermophilic hydrogenogenic carboxydotrophic bacterium isolated from marine sediment.</title>
        <authorList>
            <person name="Omae K."/>
            <person name="Yoneda Y."/>
            <person name="Fukuyama Y."/>
            <person name="Yoshida T."/>
            <person name="Sako Y."/>
        </authorList>
    </citation>
    <scope>NUCLEOTIDE SEQUENCE [LARGE SCALE GENOMIC DNA]</scope>
    <source>
        <strain evidence="20">KKC1</strain>
    </source>
</reference>
<dbReference type="Gene3D" id="3.30.465.10">
    <property type="match status" value="1"/>
</dbReference>
<dbReference type="SUPFAM" id="SSF56176">
    <property type="entry name" value="FAD-binding/transporter-associated domain-like"/>
    <property type="match status" value="1"/>
</dbReference>
<evidence type="ECO:0000256" key="14">
    <source>
        <dbReference type="ARBA" id="ARBA00023316"/>
    </source>
</evidence>
<dbReference type="GO" id="GO:0071555">
    <property type="term" value="P:cell wall organization"/>
    <property type="evidence" value="ECO:0007669"/>
    <property type="project" value="UniProtKB-KW"/>
</dbReference>
<evidence type="ECO:0000313" key="20">
    <source>
        <dbReference type="Proteomes" id="UP000197032"/>
    </source>
</evidence>
<keyword evidence="10 16" id="KW-0133">Cell shape</keyword>